<feature type="domain" description="AB hydrolase-1" evidence="1">
    <location>
        <begin position="56"/>
        <end position="289"/>
    </location>
</feature>
<keyword evidence="2" id="KW-0378">Hydrolase</keyword>
<gene>
    <name evidence="2" type="ORF">SAMN06265360_114156</name>
</gene>
<dbReference type="PRINTS" id="PR00111">
    <property type="entry name" value="ABHYDROLASE"/>
</dbReference>
<evidence type="ECO:0000259" key="1">
    <source>
        <dbReference type="Pfam" id="PF12697"/>
    </source>
</evidence>
<dbReference type="Gene3D" id="3.40.50.1820">
    <property type="entry name" value="alpha/beta hydrolase"/>
    <property type="match status" value="1"/>
</dbReference>
<dbReference type="Proteomes" id="UP000198348">
    <property type="component" value="Unassembled WGS sequence"/>
</dbReference>
<keyword evidence="3" id="KW-1185">Reference proteome</keyword>
<dbReference type="Pfam" id="PF12697">
    <property type="entry name" value="Abhydrolase_6"/>
    <property type="match status" value="1"/>
</dbReference>
<sequence length="305" mass="33122">MPTVSYETISHWRRYLELYPPELSGAPGVAEEWWHWRGLDVHLDRLEAPDARFVAVLVHGAGGDGRMLAPFAKLIGGTRAEVVAPDLPGYGLTRTDEPLDYGMWAECVADLVEVERQRSGRPIVLFGASMGGMVAYDVAATAGAAGLIVTCLLDPRDPVVRRVAARTPLLGTAAPAMLRRLAFADRVQLPIRWVVNMAAMSNDPRLNDLVASDPAGGGNSVSLRFLRTFMTSQPAVEPEQFTACPVLLTHPGADRWTPVDVSRPFFERIAAPKELVVLANAGHLPVEQPGLGQFERAVGRFIDAL</sequence>
<dbReference type="RefSeq" id="WP_176439978.1">
    <property type="nucleotide sequence ID" value="NZ_FZNW01000014.1"/>
</dbReference>
<evidence type="ECO:0000313" key="2">
    <source>
        <dbReference type="EMBL" id="SNR68968.1"/>
    </source>
</evidence>
<dbReference type="SUPFAM" id="SSF53474">
    <property type="entry name" value="alpha/beta-Hydrolases"/>
    <property type="match status" value="1"/>
</dbReference>
<dbReference type="AlphaFoldDB" id="A0A238YDT9"/>
<dbReference type="EMBL" id="FZNW01000014">
    <property type="protein sequence ID" value="SNR68968.1"/>
    <property type="molecule type" value="Genomic_DNA"/>
</dbReference>
<proteinExistence type="predicted"/>
<evidence type="ECO:0000313" key="3">
    <source>
        <dbReference type="Proteomes" id="UP000198348"/>
    </source>
</evidence>
<protein>
    <submittedName>
        <fullName evidence="2">Lysophospholipase, alpha-beta hydrolase superfamily</fullName>
    </submittedName>
</protein>
<dbReference type="InterPro" id="IPR000073">
    <property type="entry name" value="AB_hydrolase_1"/>
</dbReference>
<accession>A0A238YDT9</accession>
<dbReference type="PANTHER" id="PTHR43689:SF8">
    <property type="entry name" value="ALPHA_BETA-HYDROLASES SUPERFAMILY PROTEIN"/>
    <property type="match status" value="1"/>
</dbReference>
<name>A0A238YDT9_9PSEU</name>
<reference evidence="2 3" key="1">
    <citation type="submission" date="2017-06" db="EMBL/GenBank/DDBJ databases">
        <authorList>
            <person name="Kim H.J."/>
            <person name="Triplett B.A."/>
        </authorList>
    </citation>
    <scope>NUCLEOTIDE SEQUENCE [LARGE SCALE GENOMIC DNA]</scope>
    <source>
        <strain evidence="2 3">DSM 45207</strain>
    </source>
</reference>
<dbReference type="GO" id="GO:0016787">
    <property type="term" value="F:hydrolase activity"/>
    <property type="evidence" value="ECO:0007669"/>
    <property type="project" value="UniProtKB-KW"/>
</dbReference>
<dbReference type="PANTHER" id="PTHR43689">
    <property type="entry name" value="HYDROLASE"/>
    <property type="match status" value="1"/>
</dbReference>
<dbReference type="InterPro" id="IPR029058">
    <property type="entry name" value="AB_hydrolase_fold"/>
</dbReference>
<organism evidence="2 3">
    <name type="scientific">Haloechinothrix alba</name>
    <dbReference type="NCBI Taxonomy" id="664784"/>
    <lineage>
        <taxon>Bacteria</taxon>
        <taxon>Bacillati</taxon>
        <taxon>Actinomycetota</taxon>
        <taxon>Actinomycetes</taxon>
        <taxon>Pseudonocardiales</taxon>
        <taxon>Pseudonocardiaceae</taxon>
        <taxon>Haloechinothrix</taxon>
    </lineage>
</organism>